<dbReference type="PROSITE" id="PS51257">
    <property type="entry name" value="PROKAR_LIPOPROTEIN"/>
    <property type="match status" value="1"/>
</dbReference>
<dbReference type="EMBL" id="KL198021">
    <property type="protein sequence ID" value="KDQ18498.1"/>
    <property type="molecule type" value="Genomic_DNA"/>
</dbReference>
<dbReference type="HOGENOM" id="CLU_2512339_0_0_1"/>
<gene>
    <name evidence="1" type="ORF">BOTBODRAFT_28869</name>
</gene>
<name>A0A067MRW9_BOTB1</name>
<dbReference type="Proteomes" id="UP000027195">
    <property type="component" value="Unassembled WGS sequence"/>
</dbReference>
<dbReference type="AlphaFoldDB" id="A0A067MRW9"/>
<keyword evidence="2" id="KW-1185">Reference proteome</keyword>
<reference evidence="2" key="1">
    <citation type="journal article" date="2014" name="Proc. Natl. Acad. Sci. U.S.A.">
        <title>Extensive sampling of basidiomycete genomes demonstrates inadequacy of the white-rot/brown-rot paradigm for wood decay fungi.</title>
        <authorList>
            <person name="Riley R."/>
            <person name="Salamov A.A."/>
            <person name="Brown D.W."/>
            <person name="Nagy L.G."/>
            <person name="Floudas D."/>
            <person name="Held B.W."/>
            <person name="Levasseur A."/>
            <person name="Lombard V."/>
            <person name="Morin E."/>
            <person name="Otillar R."/>
            <person name="Lindquist E.A."/>
            <person name="Sun H."/>
            <person name="LaButti K.M."/>
            <person name="Schmutz J."/>
            <person name="Jabbour D."/>
            <person name="Luo H."/>
            <person name="Baker S.E."/>
            <person name="Pisabarro A.G."/>
            <person name="Walton J.D."/>
            <person name="Blanchette R.A."/>
            <person name="Henrissat B."/>
            <person name="Martin F."/>
            <person name="Cullen D."/>
            <person name="Hibbett D.S."/>
            <person name="Grigoriev I.V."/>
        </authorList>
    </citation>
    <scope>NUCLEOTIDE SEQUENCE [LARGE SCALE GENOMIC DNA]</scope>
    <source>
        <strain evidence="2">FD-172 SS1</strain>
    </source>
</reference>
<evidence type="ECO:0000313" key="1">
    <source>
        <dbReference type="EMBL" id="KDQ18498.1"/>
    </source>
</evidence>
<sequence>MRCPRISFSGHAWWHLLTGIGACRIITGVIRACYSIYFSCRTYSRYIYCADLTLSIENPAGYDIAYRLGVIPYLVPRPIGTSKSS</sequence>
<accession>A0A067MRW9</accession>
<evidence type="ECO:0008006" key="3">
    <source>
        <dbReference type="Google" id="ProtNLM"/>
    </source>
</evidence>
<organism evidence="1 2">
    <name type="scientific">Botryobasidium botryosum (strain FD-172 SS1)</name>
    <dbReference type="NCBI Taxonomy" id="930990"/>
    <lineage>
        <taxon>Eukaryota</taxon>
        <taxon>Fungi</taxon>
        <taxon>Dikarya</taxon>
        <taxon>Basidiomycota</taxon>
        <taxon>Agaricomycotina</taxon>
        <taxon>Agaricomycetes</taxon>
        <taxon>Cantharellales</taxon>
        <taxon>Botryobasidiaceae</taxon>
        <taxon>Botryobasidium</taxon>
    </lineage>
</organism>
<protein>
    <recommendedName>
        <fullName evidence="3">Alkaline ceramidase</fullName>
    </recommendedName>
</protein>
<dbReference type="InParanoid" id="A0A067MRW9"/>
<proteinExistence type="predicted"/>
<evidence type="ECO:0000313" key="2">
    <source>
        <dbReference type="Proteomes" id="UP000027195"/>
    </source>
</evidence>